<dbReference type="Pfam" id="PF10712">
    <property type="entry name" value="NAD-GH"/>
    <property type="match status" value="2"/>
</dbReference>
<evidence type="ECO:0000313" key="3">
    <source>
        <dbReference type="Proteomes" id="UP000011732"/>
    </source>
</evidence>
<sequence length="638" mass="66311">MRRKGHRAAARRSPGSLPSRRTVLAVLVDDLGVDDVVVGLGLTGAGGRAARGLRALGVGVHRLAQLLRDGGDLLGGRADLGGVLALELLLQLGDGGLDLGLDLAGHLVRVVREELLGLIDELLALVAGLGGLAAGVVLLRVLLGLLAHPLDLVLRERRTAGDGHLLLLAGAEVLRRDVHDAVGVDVEGDLDLRDATRRRRQTGQLEHAELLVVRGDLALALVDLDLHRRLVVLGRGEDLGALGRDRGVPLDQLGHDAALGLDTEGQRGDVEQEDVLDLALEDTGLERGADGDDLVRVDALVGLLAAREVLDQLGDGGHTGRTADQDDVVDLADGDAGVLDHVVERGLAALEQVRGQLLELGAGQLLVEVQGALGGGGDVGEVDRGLGGRGQLDLRLLGGLAQTLERHLVLGEVHAVTGLELLDQVVDDALVPVVTTEVVVTVGGLHLDDTVADLQQGDVEGTATEVEDEDRLVVLVEAVRQGGGRRLVDDAQHVQTGDLAGLLGRLALGVVEVRRDGDDRVGHLLAQVRLGVPLQLLQHEGADLLRVEVLAVQVDLPVGAHVALDRPDGPVDVGHGLALGHLADQHLTVLGEGDDGRRGPGALGVGDDGGLAALQNADDGVSRAQVDADRTCHFDSSS</sequence>
<keyword evidence="1" id="KW-0812">Transmembrane</keyword>
<comment type="caution">
    <text evidence="2">The sequence shown here is derived from an EMBL/GenBank/DDBJ whole genome shotgun (WGS) entry which is preliminary data.</text>
</comment>
<dbReference type="Proteomes" id="UP000011732">
    <property type="component" value="Unassembled WGS sequence"/>
</dbReference>
<evidence type="ECO:0000256" key="1">
    <source>
        <dbReference type="SAM" id="Phobius"/>
    </source>
</evidence>
<name>M3E016_STREZ</name>
<dbReference type="AlphaFoldDB" id="M3E016"/>
<organism evidence="2 3">
    <name type="scientific">Streptomyces gancidicus BKS 13-15</name>
    <dbReference type="NCBI Taxonomy" id="1284664"/>
    <lineage>
        <taxon>Bacteria</taxon>
        <taxon>Bacillati</taxon>
        <taxon>Actinomycetota</taxon>
        <taxon>Actinomycetes</taxon>
        <taxon>Kitasatosporales</taxon>
        <taxon>Streptomycetaceae</taxon>
        <taxon>Streptomyces</taxon>
        <taxon>Streptomyces pseudogriseolus group</taxon>
    </lineage>
</organism>
<dbReference type="InterPro" id="IPR019651">
    <property type="entry name" value="Glutamate_DH_NAD-spec"/>
</dbReference>
<keyword evidence="1" id="KW-0472">Membrane</keyword>
<reference evidence="2 3" key="1">
    <citation type="journal article" date="2013" name="Genome Announc.">
        <title>Draft Genome Sequence of Streptomyces gancidicus Strain BKS 13-15.</title>
        <authorList>
            <person name="Kumar S."/>
            <person name="Kaur N."/>
            <person name="Singh N.K."/>
            <person name="Raghava G.P."/>
            <person name="Mayilraj S."/>
        </authorList>
    </citation>
    <scope>NUCLEOTIDE SEQUENCE [LARGE SCALE GENOMIC DNA]</scope>
    <source>
        <strain evidence="2 3">BKS 13-15</strain>
    </source>
</reference>
<feature type="transmembrane region" description="Helical" evidence="1">
    <location>
        <begin position="122"/>
        <end position="147"/>
    </location>
</feature>
<accession>M3E016</accession>
<protein>
    <submittedName>
        <fullName evidence="2">Putative NAD-specific glutamate dehydrogenase</fullName>
    </submittedName>
</protein>
<evidence type="ECO:0000313" key="2">
    <source>
        <dbReference type="EMBL" id="EMF26666.1"/>
    </source>
</evidence>
<dbReference type="EMBL" id="AOHP01000102">
    <property type="protein sequence ID" value="EMF26666.1"/>
    <property type="molecule type" value="Genomic_DNA"/>
</dbReference>
<keyword evidence="1" id="KW-1133">Transmembrane helix</keyword>
<proteinExistence type="predicted"/>
<keyword evidence="3" id="KW-1185">Reference proteome</keyword>
<gene>
    <name evidence="2" type="ORF">H114_23217</name>
</gene>